<comment type="caution">
    <text evidence="4">The sequence shown here is derived from an EMBL/GenBank/DDBJ whole genome shotgun (WGS) entry which is preliminary data.</text>
</comment>
<evidence type="ECO:0000313" key="5">
    <source>
        <dbReference type="Proteomes" id="UP001501867"/>
    </source>
</evidence>
<accession>A0ABN0VFF7</accession>
<evidence type="ECO:0000313" key="4">
    <source>
        <dbReference type="EMBL" id="GAA0295753.1"/>
    </source>
</evidence>
<evidence type="ECO:0000256" key="2">
    <source>
        <dbReference type="SAM" id="Phobius"/>
    </source>
</evidence>
<keyword evidence="2" id="KW-1133">Transmembrane helix</keyword>
<keyword evidence="2" id="KW-0472">Membrane</keyword>
<dbReference type="Proteomes" id="UP001501867">
    <property type="component" value="Unassembled WGS sequence"/>
</dbReference>
<evidence type="ECO:0000259" key="3">
    <source>
        <dbReference type="Pfam" id="PF07987"/>
    </source>
</evidence>
<sequence>MTSVRAYGHARMRACVRIPPFTTAPWSVPVMKTSRVSFAAALAAGAVLALSGTAFAHVSVQPGEAAKGGYATINFKVPNERDNASTTQIEVNFPVDQPLTSVMPQDIPGWTSTVEKTKLDKPLSVHGKQVNEVVTKVTWSGGKIEPGKFQQFPVSVGKLPENADKMVFKAIQTYDNNEVVRWIEESKDGAPEPQTPAPVLKLTAAKAADGHDDAKPAADAKNAGKDEAKHDEAADKSGSDTTARALGIAGIVLGLGGVAFGIASRRRSA</sequence>
<dbReference type="InterPro" id="IPR038507">
    <property type="entry name" value="YcnI-like_sf"/>
</dbReference>
<dbReference type="EMBL" id="BAAABV010000017">
    <property type="protein sequence ID" value="GAA0295753.1"/>
    <property type="molecule type" value="Genomic_DNA"/>
</dbReference>
<proteinExistence type="predicted"/>
<feature type="transmembrane region" description="Helical" evidence="2">
    <location>
        <begin position="245"/>
        <end position="263"/>
    </location>
</feature>
<feature type="domain" description="YncI copper-binding" evidence="3">
    <location>
        <begin position="57"/>
        <end position="202"/>
    </location>
</feature>
<feature type="compositionally biased region" description="Basic and acidic residues" evidence="1">
    <location>
        <begin position="208"/>
        <end position="238"/>
    </location>
</feature>
<dbReference type="CDD" id="cd08545">
    <property type="entry name" value="YcnI_like"/>
    <property type="match status" value="1"/>
</dbReference>
<keyword evidence="5" id="KW-1185">Reference proteome</keyword>
<reference evidence="4 5" key="1">
    <citation type="journal article" date="2019" name="Int. J. Syst. Evol. Microbiol.">
        <title>The Global Catalogue of Microorganisms (GCM) 10K type strain sequencing project: providing services to taxonomists for standard genome sequencing and annotation.</title>
        <authorList>
            <consortium name="The Broad Institute Genomics Platform"/>
            <consortium name="The Broad Institute Genome Sequencing Center for Infectious Disease"/>
            <person name="Wu L."/>
            <person name="Ma J."/>
        </authorList>
    </citation>
    <scope>NUCLEOTIDE SEQUENCE [LARGE SCALE GENOMIC DNA]</scope>
    <source>
        <strain evidence="4 5">JCM 4505</strain>
    </source>
</reference>
<dbReference type="InterPro" id="IPR012533">
    <property type="entry name" value="YcnI-copper_dom"/>
</dbReference>
<feature type="region of interest" description="Disordered" evidence="1">
    <location>
        <begin position="207"/>
        <end position="239"/>
    </location>
</feature>
<organism evidence="4 5">
    <name type="scientific">Streptomyces polychromogenes</name>
    <dbReference type="NCBI Taxonomy" id="67342"/>
    <lineage>
        <taxon>Bacteria</taxon>
        <taxon>Bacillati</taxon>
        <taxon>Actinomycetota</taxon>
        <taxon>Actinomycetes</taxon>
        <taxon>Kitasatosporales</taxon>
        <taxon>Streptomycetaceae</taxon>
        <taxon>Streptomyces</taxon>
    </lineage>
</organism>
<protein>
    <submittedName>
        <fullName evidence="4">YcnI family protein</fullName>
    </submittedName>
</protein>
<dbReference type="Gene3D" id="2.60.40.2230">
    <property type="entry name" value="Uncharacterised protein YcnI-like PF07987, DUF1775"/>
    <property type="match status" value="1"/>
</dbReference>
<dbReference type="Pfam" id="PF07987">
    <property type="entry name" value="DUF1775"/>
    <property type="match status" value="1"/>
</dbReference>
<gene>
    <name evidence="4" type="ORF">GCM10010302_38070</name>
</gene>
<name>A0ABN0VFF7_9ACTN</name>
<keyword evidence="2" id="KW-0812">Transmembrane</keyword>
<evidence type="ECO:0000256" key="1">
    <source>
        <dbReference type="SAM" id="MobiDB-lite"/>
    </source>
</evidence>